<reference evidence="1 2" key="1">
    <citation type="submission" date="2022-03" db="EMBL/GenBank/DDBJ databases">
        <authorList>
            <person name="Macdonald S."/>
            <person name="Ahmed S."/>
            <person name="Newling K."/>
        </authorList>
    </citation>
    <scope>NUCLEOTIDE SEQUENCE [LARGE SCALE GENOMIC DNA]</scope>
</reference>
<evidence type="ECO:0000313" key="2">
    <source>
        <dbReference type="Proteomes" id="UP001642260"/>
    </source>
</evidence>
<sequence>MKKSISFYVSSENPHTTLFSGHSNADWSHGNYIARKKGCLLTRKEDGMSVELTFSVSCVSSHVPSKHRVRSLGLKDHSSEVLKDIEAAVIENRLWYMLKG</sequence>
<name>A0ABC8JHB8_ERUVS</name>
<gene>
    <name evidence="1" type="ORF">ERUC_LOCUS11178</name>
</gene>
<organism evidence="1 2">
    <name type="scientific">Eruca vesicaria subsp. sativa</name>
    <name type="common">Garden rocket</name>
    <name type="synonym">Eruca sativa</name>
    <dbReference type="NCBI Taxonomy" id="29727"/>
    <lineage>
        <taxon>Eukaryota</taxon>
        <taxon>Viridiplantae</taxon>
        <taxon>Streptophyta</taxon>
        <taxon>Embryophyta</taxon>
        <taxon>Tracheophyta</taxon>
        <taxon>Spermatophyta</taxon>
        <taxon>Magnoliopsida</taxon>
        <taxon>eudicotyledons</taxon>
        <taxon>Gunneridae</taxon>
        <taxon>Pentapetalae</taxon>
        <taxon>rosids</taxon>
        <taxon>malvids</taxon>
        <taxon>Brassicales</taxon>
        <taxon>Brassicaceae</taxon>
        <taxon>Brassiceae</taxon>
        <taxon>Eruca</taxon>
    </lineage>
</organism>
<dbReference type="AlphaFoldDB" id="A0ABC8JHB8"/>
<dbReference type="EMBL" id="CAKOAT010108487">
    <property type="protein sequence ID" value="CAH8327848.1"/>
    <property type="molecule type" value="Genomic_DNA"/>
</dbReference>
<comment type="caution">
    <text evidence="1">The sequence shown here is derived from an EMBL/GenBank/DDBJ whole genome shotgun (WGS) entry which is preliminary data.</text>
</comment>
<accession>A0ABC8JHB8</accession>
<protein>
    <submittedName>
        <fullName evidence="1">Uncharacterized protein</fullName>
    </submittedName>
</protein>
<dbReference type="Proteomes" id="UP001642260">
    <property type="component" value="Unassembled WGS sequence"/>
</dbReference>
<keyword evidence="2" id="KW-1185">Reference proteome</keyword>
<evidence type="ECO:0000313" key="1">
    <source>
        <dbReference type="EMBL" id="CAH8327848.1"/>
    </source>
</evidence>
<proteinExistence type="predicted"/>